<protein>
    <recommendedName>
        <fullName evidence="3">HPr kinase</fullName>
    </recommendedName>
</protein>
<dbReference type="EMBL" id="BJYR01000008">
    <property type="protein sequence ID" value="GEN99405.1"/>
    <property type="molecule type" value="Genomic_DNA"/>
</dbReference>
<dbReference type="Gene3D" id="3.40.50.300">
    <property type="entry name" value="P-loop containing nucleotide triphosphate hydrolases"/>
    <property type="match status" value="1"/>
</dbReference>
<reference evidence="1 2" key="1">
    <citation type="submission" date="2019-07" db="EMBL/GenBank/DDBJ databases">
        <title>Whole genome shotgun sequence of Novosphingobium sediminis NBRC 106119.</title>
        <authorList>
            <person name="Hosoyama A."/>
            <person name="Uohara A."/>
            <person name="Ohji S."/>
            <person name="Ichikawa N."/>
        </authorList>
    </citation>
    <scope>NUCLEOTIDE SEQUENCE [LARGE SCALE GENOMIC DNA]</scope>
    <source>
        <strain evidence="1 2">NBRC 106119</strain>
    </source>
</reference>
<organism evidence="1 2">
    <name type="scientific">Novosphingobium sediminis</name>
    <dbReference type="NCBI Taxonomy" id="707214"/>
    <lineage>
        <taxon>Bacteria</taxon>
        <taxon>Pseudomonadati</taxon>
        <taxon>Pseudomonadota</taxon>
        <taxon>Alphaproteobacteria</taxon>
        <taxon>Sphingomonadales</taxon>
        <taxon>Sphingomonadaceae</taxon>
        <taxon>Novosphingobium</taxon>
    </lineage>
</organism>
<sequence>MSVRSLFDLSDHIFAAGGGQEFPSLSIRIADRKVTLQFANERAAQVFGATFRHLDAAGPGEPDLLVRVWDPAGSGRPAPQLALPEGNTGAAFFTGAAKCIVDLETGRIEAYDSASGLGLLFVPDIDALDPGYAAAPLRTLLHWWAIDHGWLLLHAGAVADDNGAALLVGRGGSGKSTTVLACIGSSLQIVSDDYCLYRPGTPAHVHSLFGSNKIDARAIALMPHLAPAFAGAPLDPKGKGIIQANERFAGSQRMSAPIRAIIVPQVGKGSDCSFQRIGAGDALKALAPSTVFQLAGGRINALAKMAELARNVPCWRLSIGPDPTAAREPIREIISASARMA</sequence>
<comment type="caution">
    <text evidence="1">The sequence shown here is derived from an EMBL/GenBank/DDBJ whole genome shotgun (WGS) entry which is preliminary data.</text>
</comment>
<keyword evidence="2" id="KW-1185">Reference proteome</keyword>
<gene>
    <name evidence="1" type="ORF">NSE01_12380</name>
</gene>
<dbReference type="AlphaFoldDB" id="A0A512AI83"/>
<dbReference type="Proteomes" id="UP000321464">
    <property type="component" value="Unassembled WGS sequence"/>
</dbReference>
<proteinExistence type="predicted"/>
<accession>A0A512AI83</accession>
<dbReference type="InterPro" id="IPR027417">
    <property type="entry name" value="P-loop_NTPase"/>
</dbReference>
<dbReference type="OrthoDB" id="8326226at2"/>
<evidence type="ECO:0000313" key="1">
    <source>
        <dbReference type="EMBL" id="GEN99405.1"/>
    </source>
</evidence>
<dbReference type="RefSeq" id="WP_147158765.1">
    <property type="nucleotide sequence ID" value="NZ_BJYR01000008.1"/>
</dbReference>
<dbReference type="SUPFAM" id="SSF53795">
    <property type="entry name" value="PEP carboxykinase-like"/>
    <property type="match status" value="1"/>
</dbReference>
<name>A0A512AI83_9SPHN</name>
<evidence type="ECO:0008006" key="3">
    <source>
        <dbReference type="Google" id="ProtNLM"/>
    </source>
</evidence>
<evidence type="ECO:0000313" key="2">
    <source>
        <dbReference type="Proteomes" id="UP000321464"/>
    </source>
</evidence>